<dbReference type="Pfam" id="PF01032">
    <property type="entry name" value="FecCD"/>
    <property type="match status" value="1"/>
</dbReference>
<keyword evidence="5 8" id="KW-0812">Transmembrane</keyword>
<dbReference type="Proteomes" id="UP000005270">
    <property type="component" value="Chromosome"/>
</dbReference>
<comment type="similarity">
    <text evidence="2">Belongs to the binding-protein-dependent transport system permease family. FecCD subfamily.</text>
</comment>
<organism evidence="9 10">
    <name type="scientific">Thermogladius calderae (strain DSM 22663 / VKM B-2946 / 1633)</name>
    <dbReference type="NCBI Taxonomy" id="1184251"/>
    <lineage>
        <taxon>Archaea</taxon>
        <taxon>Thermoproteota</taxon>
        <taxon>Thermoprotei</taxon>
        <taxon>Desulfurococcales</taxon>
        <taxon>Desulfurococcaceae</taxon>
        <taxon>Thermogladius</taxon>
    </lineage>
</organism>
<gene>
    <name evidence="9" type="ordered locus">TCELL_0748</name>
</gene>
<feature type="transmembrane region" description="Helical" evidence="8">
    <location>
        <begin position="108"/>
        <end position="129"/>
    </location>
</feature>
<feature type="transmembrane region" description="Helical" evidence="8">
    <location>
        <begin position="227"/>
        <end position="253"/>
    </location>
</feature>
<dbReference type="FunCoup" id="I3TEI4">
    <property type="interactions" value="2"/>
</dbReference>
<sequence length="322" mass="34037">MTGVYNDKIVFWRSLLVNTLILVTTVLIVYLVDFVNPIPAVLRDYRFHRDLYAFLSGFILGFAGSVLQASLRNPLVDHYVLGVGSTSLFAAYLTIAVAGVVDITEVAASSLAGGLSGLLLSISIANLLGGSEVSYILSGVGVASVFSGASFLLSYYILEKQPYAQALLLGSFVTPSREYMPYLIAATAVVLVSYVLLAKRLNVLLLGDIYSRQLGVEPSITRLLSTLIAGGVASVVVGFFGTIGFVGLITPNLTRLLTKTSDNRVVIMYSSVTSGTLLLATDLIARKALVASVGEVPAGGVVSALGGLFFLGLLIREVRGSR</sequence>
<name>I3TEI4_THEC1</name>
<dbReference type="GO" id="GO:0022857">
    <property type="term" value="F:transmembrane transporter activity"/>
    <property type="evidence" value="ECO:0007669"/>
    <property type="project" value="InterPro"/>
</dbReference>
<keyword evidence="7 8" id="KW-0472">Membrane</keyword>
<dbReference type="AlphaFoldDB" id="I3TEI4"/>
<dbReference type="Gene3D" id="1.10.3470.10">
    <property type="entry name" value="ABC transporter involved in vitamin B12 uptake, BtuC"/>
    <property type="match status" value="1"/>
</dbReference>
<feature type="transmembrane region" description="Helical" evidence="8">
    <location>
        <begin position="296"/>
        <end position="315"/>
    </location>
</feature>
<evidence type="ECO:0000256" key="4">
    <source>
        <dbReference type="ARBA" id="ARBA00022475"/>
    </source>
</evidence>
<dbReference type="KEGG" id="thg:TCELL_0748"/>
<evidence type="ECO:0000256" key="5">
    <source>
        <dbReference type="ARBA" id="ARBA00022692"/>
    </source>
</evidence>
<dbReference type="SUPFAM" id="SSF81345">
    <property type="entry name" value="ABC transporter involved in vitamin B12 uptake, BtuC"/>
    <property type="match status" value="1"/>
</dbReference>
<evidence type="ECO:0000313" key="10">
    <source>
        <dbReference type="Proteomes" id="UP000005270"/>
    </source>
</evidence>
<evidence type="ECO:0000256" key="3">
    <source>
        <dbReference type="ARBA" id="ARBA00022448"/>
    </source>
</evidence>
<dbReference type="PANTHER" id="PTHR30472:SF25">
    <property type="entry name" value="ABC TRANSPORTER PERMEASE PROTEIN MJ0876-RELATED"/>
    <property type="match status" value="1"/>
</dbReference>
<evidence type="ECO:0000256" key="8">
    <source>
        <dbReference type="SAM" id="Phobius"/>
    </source>
</evidence>
<dbReference type="STRING" id="1184251.TCELL_0748"/>
<feature type="transmembrane region" description="Helical" evidence="8">
    <location>
        <begin position="12"/>
        <end position="31"/>
    </location>
</feature>
<keyword evidence="6 8" id="KW-1133">Transmembrane helix</keyword>
<dbReference type="HOGENOM" id="CLU_013016_0_1_2"/>
<feature type="transmembrane region" description="Helical" evidence="8">
    <location>
        <begin position="265"/>
        <end position="284"/>
    </location>
</feature>
<evidence type="ECO:0000256" key="7">
    <source>
        <dbReference type="ARBA" id="ARBA00023136"/>
    </source>
</evidence>
<dbReference type="InterPro" id="IPR000522">
    <property type="entry name" value="ABC_transptr_permease_BtuC"/>
</dbReference>
<feature type="transmembrane region" description="Helical" evidence="8">
    <location>
        <begin position="135"/>
        <end position="158"/>
    </location>
</feature>
<dbReference type="InterPro" id="IPR037294">
    <property type="entry name" value="ABC_BtuC-like"/>
</dbReference>
<protein>
    <submittedName>
        <fullName evidence="9">Transport system permease protein</fullName>
    </submittedName>
</protein>
<feature type="transmembrane region" description="Helical" evidence="8">
    <location>
        <begin position="179"/>
        <end position="197"/>
    </location>
</feature>
<feature type="transmembrane region" description="Helical" evidence="8">
    <location>
        <begin position="51"/>
        <end position="67"/>
    </location>
</feature>
<evidence type="ECO:0000256" key="6">
    <source>
        <dbReference type="ARBA" id="ARBA00022989"/>
    </source>
</evidence>
<dbReference type="PANTHER" id="PTHR30472">
    <property type="entry name" value="FERRIC ENTEROBACTIN TRANSPORT SYSTEM PERMEASE PROTEIN"/>
    <property type="match status" value="1"/>
</dbReference>
<feature type="transmembrane region" description="Helical" evidence="8">
    <location>
        <begin position="79"/>
        <end position="101"/>
    </location>
</feature>
<evidence type="ECO:0000256" key="1">
    <source>
        <dbReference type="ARBA" id="ARBA00004651"/>
    </source>
</evidence>
<dbReference type="InParanoid" id="I3TEI4"/>
<keyword evidence="3" id="KW-0813">Transport</keyword>
<reference evidence="9 10" key="1">
    <citation type="journal article" date="2012" name="J. Bacteriol.">
        <title>Complete genome sequence of the hyperthermophilic cellulolytic Crenarchaeon 'Thermogladius cellulolyticus' 1633.</title>
        <authorList>
            <person name="Mardanov A.V."/>
            <person name="Kochetkova T.V."/>
            <person name="Beletsky A.V."/>
            <person name="Bonch-Osmolovskaya E.A."/>
            <person name="Ravin N.V."/>
            <person name="Skryabin K.G."/>
        </authorList>
    </citation>
    <scope>NUCLEOTIDE SEQUENCE [LARGE SCALE GENOMIC DNA]</scope>
    <source>
        <strain evidence="10">DSM 22663 / VKM B-2946 / 1633</strain>
    </source>
</reference>
<dbReference type="eggNOG" id="arCOG01007">
    <property type="taxonomic scope" value="Archaea"/>
</dbReference>
<evidence type="ECO:0000256" key="2">
    <source>
        <dbReference type="ARBA" id="ARBA00007935"/>
    </source>
</evidence>
<evidence type="ECO:0000313" key="9">
    <source>
        <dbReference type="EMBL" id="AFK51172.1"/>
    </source>
</evidence>
<proteinExistence type="inferred from homology"/>
<dbReference type="EMBL" id="CP003531">
    <property type="protein sequence ID" value="AFK51172.1"/>
    <property type="molecule type" value="Genomic_DNA"/>
</dbReference>
<accession>I3TEI4</accession>
<dbReference type="GO" id="GO:0005886">
    <property type="term" value="C:plasma membrane"/>
    <property type="evidence" value="ECO:0007669"/>
    <property type="project" value="UniProtKB-SubCell"/>
</dbReference>
<keyword evidence="10" id="KW-1185">Reference proteome</keyword>
<keyword evidence="4" id="KW-1003">Cell membrane</keyword>
<comment type="subcellular location">
    <subcellularLocation>
        <location evidence="1">Cell membrane</location>
        <topology evidence="1">Multi-pass membrane protein</topology>
    </subcellularLocation>
</comment>